<evidence type="ECO:0000256" key="2">
    <source>
        <dbReference type="SAM" id="Coils"/>
    </source>
</evidence>
<dbReference type="Gene3D" id="2.40.50.100">
    <property type="match status" value="1"/>
</dbReference>
<evidence type="ECO:0000256" key="1">
    <source>
        <dbReference type="ARBA" id="ARBA00009477"/>
    </source>
</evidence>
<keyword evidence="2" id="KW-0175">Coiled coil</keyword>
<gene>
    <name evidence="5" type="ORF">SAMN04488117_11512</name>
</gene>
<dbReference type="Gene3D" id="2.40.30.170">
    <property type="match status" value="1"/>
</dbReference>
<organism evidence="5 6">
    <name type="scientific">Celeribacter baekdonensis</name>
    <dbReference type="NCBI Taxonomy" id="875171"/>
    <lineage>
        <taxon>Bacteria</taxon>
        <taxon>Pseudomonadati</taxon>
        <taxon>Pseudomonadota</taxon>
        <taxon>Alphaproteobacteria</taxon>
        <taxon>Rhodobacterales</taxon>
        <taxon>Roseobacteraceae</taxon>
        <taxon>Celeribacter</taxon>
    </lineage>
</organism>
<dbReference type="NCBIfam" id="TIGR01730">
    <property type="entry name" value="RND_mfp"/>
    <property type="match status" value="1"/>
</dbReference>
<protein>
    <submittedName>
        <fullName evidence="5">Membrane fusion protein, multidrug efflux system</fullName>
    </submittedName>
</protein>
<dbReference type="GO" id="GO:0015562">
    <property type="term" value="F:efflux transmembrane transporter activity"/>
    <property type="evidence" value="ECO:0007669"/>
    <property type="project" value="TreeGrafter"/>
</dbReference>
<dbReference type="OrthoDB" id="9806939at2"/>
<evidence type="ECO:0000256" key="3">
    <source>
        <dbReference type="SAM" id="MobiDB-lite"/>
    </source>
</evidence>
<proteinExistence type="inferred from homology"/>
<accession>A0A1G7SSN5</accession>
<evidence type="ECO:0000313" key="5">
    <source>
        <dbReference type="EMBL" id="SDG25774.1"/>
    </source>
</evidence>
<sequence>MRIVSIVIALLVTIALYFFVFERDRLTNFAASDTPPSGETPDTAAQTESEFATPAQKTMGEAHPVSVVVRHSTAQLLANVVVVRGETEAAREVNVTAETSGRVVNAPLRKGAYVQADQTLCELDIGTREATLAQAKAEFTQAEVALANARKLAEGGYASETQILTAEAGIESARAAVALASRDIENLTIKAPFAGLLESDTAELGTFLSSGSACATVIQLDPIKLVGYAPEADVAAIEVGALAGARLISGPEVTGRVTFLSRSADPSTRTFRVEVEIPNPDFSIRDGQTVEMAISSAGLAAHLVPQSALTLDDEGQIGLRLLGADSRAEFAPVQVLRDTREGIWVAGLADEVDIIVVGQDFVKAGVLVAASFEEAPTAADTETQMETPMESDQ</sequence>
<comment type="similarity">
    <text evidence="1">Belongs to the membrane fusion protein (MFP) (TC 8.A.1) family.</text>
</comment>
<dbReference type="Gene3D" id="1.10.287.470">
    <property type="entry name" value="Helix hairpin bin"/>
    <property type="match status" value="1"/>
</dbReference>
<feature type="coiled-coil region" evidence="2">
    <location>
        <begin position="132"/>
        <end position="190"/>
    </location>
</feature>
<name>A0A1G7SSN5_9RHOB</name>
<evidence type="ECO:0000313" key="6">
    <source>
        <dbReference type="Proteomes" id="UP000182284"/>
    </source>
</evidence>
<dbReference type="Proteomes" id="UP000182284">
    <property type="component" value="Unassembled WGS sequence"/>
</dbReference>
<dbReference type="InterPro" id="IPR058792">
    <property type="entry name" value="Beta-barrel_RND_2"/>
</dbReference>
<dbReference type="EMBL" id="FNBL01000015">
    <property type="protein sequence ID" value="SDG25774.1"/>
    <property type="molecule type" value="Genomic_DNA"/>
</dbReference>
<dbReference type="Pfam" id="PF25954">
    <property type="entry name" value="Beta-barrel_RND_2"/>
    <property type="match status" value="1"/>
</dbReference>
<dbReference type="GO" id="GO:1990281">
    <property type="term" value="C:efflux pump complex"/>
    <property type="evidence" value="ECO:0007669"/>
    <property type="project" value="TreeGrafter"/>
</dbReference>
<dbReference type="InterPro" id="IPR006143">
    <property type="entry name" value="RND_pump_MFP"/>
</dbReference>
<dbReference type="AlphaFoldDB" id="A0A1G7SSN5"/>
<dbReference type="PANTHER" id="PTHR30469">
    <property type="entry name" value="MULTIDRUG RESISTANCE PROTEIN MDTA"/>
    <property type="match status" value="1"/>
</dbReference>
<dbReference type="RefSeq" id="WP_074646643.1">
    <property type="nucleotide sequence ID" value="NZ_FNBL01000015.1"/>
</dbReference>
<dbReference type="Gene3D" id="2.40.420.20">
    <property type="match status" value="1"/>
</dbReference>
<reference evidence="5 6" key="1">
    <citation type="submission" date="2016-10" db="EMBL/GenBank/DDBJ databases">
        <authorList>
            <person name="de Groot N.N."/>
        </authorList>
    </citation>
    <scope>NUCLEOTIDE SEQUENCE [LARGE SCALE GENOMIC DNA]</scope>
    <source>
        <strain evidence="5 6">DSM 27375</strain>
    </source>
</reference>
<evidence type="ECO:0000259" key="4">
    <source>
        <dbReference type="Pfam" id="PF25954"/>
    </source>
</evidence>
<dbReference type="PANTHER" id="PTHR30469:SF29">
    <property type="entry name" value="BLR2860 PROTEIN"/>
    <property type="match status" value="1"/>
</dbReference>
<feature type="region of interest" description="Disordered" evidence="3">
    <location>
        <begin position="30"/>
        <end position="57"/>
    </location>
</feature>
<feature type="domain" description="CusB-like beta-barrel" evidence="4">
    <location>
        <begin position="229"/>
        <end position="297"/>
    </location>
</feature>
<dbReference type="SUPFAM" id="SSF111369">
    <property type="entry name" value="HlyD-like secretion proteins"/>
    <property type="match status" value="1"/>
</dbReference>